<keyword evidence="2" id="KW-1185">Reference proteome</keyword>
<reference evidence="1" key="1">
    <citation type="journal article" date="2016" name="Nat. Genet.">
        <title>A high-quality carrot genome assembly provides new insights into carotenoid accumulation and asterid genome evolution.</title>
        <authorList>
            <person name="Iorizzo M."/>
            <person name="Ellison S."/>
            <person name="Senalik D."/>
            <person name="Zeng P."/>
            <person name="Satapoomin P."/>
            <person name="Huang J."/>
            <person name="Bowman M."/>
            <person name="Iovene M."/>
            <person name="Sanseverino W."/>
            <person name="Cavagnaro P."/>
            <person name="Yildiz M."/>
            <person name="Macko-Podgorni A."/>
            <person name="Moranska E."/>
            <person name="Grzebelus E."/>
            <person name="Grzebelus D."/>
            <person name="Ashrafi H."/>
            <person name="Zheng Z."/>
            <person name="Cheng S."/>
            <person name="Spooner D."/>
            <person name="Van Deynze A."/>
            <person name="Simon P."/>
        </authorList>
    </citation>
    <scope>NUCLEOTIDE SEQUENCE</scope>
    <source>
        <tissue evidence="1">Leaf</tissue>
    </source>
</reference>
<dbReference type="Proteomes" id="UP000077755">
    <property type="component" value="Chromosome 4"/>
</dbReference>
<evidence type="ECO:0008006" key="3">
    <source>
        <dbReference type="Google" id="ProtNLM"/>
    </source>
</evidence>
<evidence type="ECO:0000313" key="1">
    <source>
        <dbReference type="EMBL" id="WOG98738.1"/>
    </source>
</evidence>
<reference evidence="1" key="2">
    <citation type="submission" date="2022-03" db="EMBL/GenBank/DDBJ databases">
        <title>Draft title - Genomic analysis of global carrot germplasm unveils the trajectory of domestication and the origin of high carotenoid orange carrot.</title>
        <authorList>
            <person name="Iorizzo M."/>
            <person name="Ellison S."/>
            <person name="Senalik D."/>
            <person name="Macko-Podgorni A."/>
            <person name="Grzebelus D."/>
            <person name="Bostan H."/>
            <person name="Rolling W."/>
            <person name="Curaba J."/>
            <person name="Simon P."/>
        </authorList>
    </citation>
    <scope>NUCLEOTIDE SEQUENCE</scope>
    <source>
        <tissue evidence="1">Leaf</tissue>
    </source>
</reference>
<gene>
    <name evidence="1" type="ORF">DCAR_0418083</name>
</gene>
<dbReference type="PANTHER" id="PTHR45786">
    <property type="entry name" value="DNA BINDING PROTEIN-LIKE"/>
    <property type="match status" value="1"/>
</dbReference>
<accession>A0AAF0X1P7</accession>
<proteinExistence type="predicted"/>
<evidence type="ECO:0000313" key="2">
    <source>
        <dbReference type="Proteomes" id="UP000077755"/>
    </source>
</evidence>
<name>A0AAF0X1P7_DAUCS</name>
<dbReference type="AlphaFoldDB" id="A0AAF0X1P7"/>
<sequence>MVSLNKFFNRSLQPFIIGFTKSHGTLDHLHMYAHIVVPCYGRVQIPLLRQPPELLKYLQSPESGKKGIKFMENIRAYNCMFAMTSLGVRVDSAINRRRGPFVFRASGVNIHFIGSLIPEKDQRPKYAQLYIYDTENEVRNRIATMQKNGPNEDIDEEIVSQISRMLDEKNHLVESFRKARDRYKNGPETSFQLRIPGRAAQTDFDLNYTVIFNFIIKIKIMD</sequence>
<protein>
    <recommendedName>
        <fullName evidence="3">Helitron helicase-like domain-containing protein</fullName>
    </recommendedName>
</protein>
<organism evidence="1 2">
    <name type="scientific">Daucus carota subsp. sativus</name>
    <name type="common">Carrot</name>
    <dbReference type="NCBI Taxonomy" id="79200"/>
    <lineage>
        <taxon>Eukaryota</taxon>
        <taxon>Viridiplantae</taxon>
        <taxon>Streptophyta</taxon>
        <taxon>Embryophyta</taxon>
        <taxon>Tracheophyta</taxon>
        <taxon>Spermatophyta</taxon>
        <taxon>Magnoliopsida</taxon>
        <taxon>eudicotyledons</taxon>
        <taxon>Gunneridae</taxon>
        <taxon>Pentapetalae</taxon>
        <taxon>asterids</taxon>
        <taxon>campanulids</taxon>
        <taxon>Apiales</taxon>
        <taxon>Apiaceae</taxon>
        <taxon>Apioideae</taxon>
        <taxon>Scandiceae</taxon>
        <taxon>Daucinae</taxon>
        <taxon>Daucus</taxon>
        <taxon>Daucus sect. Daucus</taxon>
    </lineage>
</organism>
<dbReference type="EMBL" id="CP093346">
    <property type="protein sequence ID" value="WOG98738.1"/>
    <property type="molecule type" value="Genomic_DNA"/>
</dbReference>
<dbReference type="PANTHER" id="PTHR45786:SF74">
    <property type="entry name" value="ATP-DEPENDENT DNA HELICASE"/>
    <property type="match status" value="1"/>
</dbReference>